<evidence type="ECO:0000313" key="1">
    <source>
        <dbReference type="EMBL" id="GBP01312.1"/>
    </source>
</evidence>
<dbReference type="AlphaFoldDB" id="A0A4C1SGQ2"/>
<keyword evidence="2" id="KW-1185">Reference proteome</keyword>
<comment type="caution">
    <text evidence="1">The sequence shown here is derived from an EMBL/GenBank/DDBJ whole genome shotgun (WGS) entry which is preliminary data.</text>
</comment>
<proteinExistence type="predicted"/>
<reference evidence="1 2" key="1">
    <citation type="journal article" date="2019" name="Commun. Biol.">
        <title>The bagworm genome reveals a unique fibroin gene that provides high tensile strength.</title>
        <authorList>
            <person name="Kono N."/>
            <person name="Nakamura H."/>
            <person name="Ohtoshi R."/>
            <person name="Tomita M."/>
            <person name="Numata K."/>
            <person name="Arakawa K."/>
        </authorList>
    </citation>
    <scope>NUCLEOTIDE SEQUENCE [LARGE SCALE GENOMIC DNA]</scope>
</reference>
<gene>
    <name evidence="1" type="ORF">EVAR_30821_1</name>
</gene>
<sequence>MLKTTTHSTTTKPQYSTVLRNETTLPLEALRAPPIGFQTSHTHEKSLYEKNVFPFKRPPNAQATSLRSRGFMGGGDGLLSDGPRAHLPLINPMPDGLQSVRLVTPGKSSHDIRVFARASCDLIHRYTKMIMISSTRTTRDASTMMRAKCDIIHIR</sequence>
<evidence type="ECO:0000313" key="2">
    <source>
        <dbReference type="Proteomes" id="UP000299102"/>
    </source>
</evidence>
<name>A0A4C1SGQ2_EUMVA</name>
<protein>
    <submittedName>
        <fullName evidence="1">Uncharacterized protein</fullName>
    </submittedName>
</protein>
<dbReference type="Proteomes" id="UP000299102">
    <property type="component" value="Unassembled WGS sequence"/>
</dbReference>
<dbReference type="EMBL" id="BGZK01003439">
    <property type="protein sequence ID" value="GBP01312.1"/>
    <property type="molecule type" value="Genomic_DNA"/>
</dbReference>
<accession>A0A4C1SGQ2</accession>
<dbReference type="OrthoDB" id="1928at2759"/>
<organism evidence="1 2">
    <name type="scientific">Eumeta variegata</name>
    <name type="common">Bagworm moth</name>
    <name type="synonym">Eumeta japonica</name>
    <dbReference type="NCBI Taxonomy" id="151549"/>
    <lineage>
        <taxon>Eukaryota</taxon>
        <taxon>Metazoa</taxon>
        <taxon>Ecdysozoa</taxon>
        <taxon>Arthropoda</taxon>
        <taxon>Hexapoda</taxon>
        <taxon>Insecta</taxon>
        <taxon>Pterygota</taxon>
        <taxon>Neoptera</taxon>
        <taxon>Endopterygota</taxon>
        <taxon>Lepidoptera</taxon>
        <taxon>Glossata</taxon>
        <taxon>Ditrysia</taxon>
        <taxon>Tineoidea</taxon>
        <taxon>Psychidae</taxon>
        <taxon>Oiketicinae</taxon>
        <taxon>Eumeta</taxon>
    </lineage>
</organism>